<name>A0A225WSK8_9STRA</name>
<dbReference type="Proteomes" id="UP000198211">
    <property type="component" value="Unassembled WGS sequence"/>
</dbReference>
<dbReference type="PANTHER" id="PTHR22893">
    <property type="entry name" value="NADH OXIDOREDUCTASE-RELATED"/>
    <property type="match status" value="1"/>
</dbReference>
<keyword evidence="1" id="KW-0472">Membrane</keyword>
<dbReference type="EMBL" id="NBNE01000309">
    <property type="protein sequence ID" value="OWZ20584.1"/>
    <property type="molecule type" value="Genomic_DNA"/>
</dbReference>
<dbReference type="InterPro" id="IPR045247">
    <property type="entry name" value="Oye-like"/>
</dbReference>
<sequence length="313" mass="33795">MGVEYYSQRAADGGLIITEATDISKQGHGYNGAPGLYNQGQVKARKTVVKAIHDRVASATSMEAVSSHAITAQGRKDHVTPRALEATEIPGIVEDYKTATRNALSAGFDGVEQHSANGYLLEQFLCDSTNKRTDKYGGSIENRVRFLFEALESILSVANSSKVAIRLSPKISSRLGVTSYSNALIACLAVVITEFVVAGIASNATSNSFTVETDYTNHGTSYNYSTSGGSAGLLIYRTIMIVVHVVFALFVMYLRKKTRDRFQIPGNTRDDFFASLCCSCCVLAQMATHIKSYQPGSCDFGTVADTLPAYSEL</sequence>
<dbReference type="Pfam" id="PF00724">
    <property type="entry name" value="Oxidored_FMN"/>
    <property type="match status" value="1"/>
</dbReference>
<dbReference type="InterPro" id="IPR013785">
    <property type="entry name" value="Aldolase_TIM"/>
</dbReference>
<dbReference type="InterPro" id="IPR006461">
    <property type="entry name" value="PLAC_motif_containing"/>
</dbReference>
<dbReference type="GO" id="GO:0010181">
    <property type="term" value="F:FMN binding"/>
    <property type="evidence" value="ECO:0007669"/>
    <property type="project" value="InterPro"/>
</dbReference>
<dbReference type="Gene3D" id="3.20.20.70">
    <property type="entry name" value="Aldolase class I"/>
    <property type="match status" value="1"/>
</dbReference>
<gene>
    <name evidence="3" type="ORF">PHMEG_0004985</name>
</gene>
<reference evidence="4" key="1">
    <citation type="submission" date="2017-03" db="EMBL/GenBank/DDBJ databases">
        <title>Phytopthora megakarya and P. palmivora, two closely related causual agents of cacao black pod achieved similar genome size and gene model numbers by different mechanisms.</title>
        <authorList>
            <person name="Ali S."/>
            <person name="Shao J."/>
            <person name="Larry D.J."/>
            <person name="Kronmiller B."/>
            <person name="Shen D."/>
            <person name="Strem M.D."/>
            <person name="Melnick R.L."/>
            <person name="Guiltinan M.J."/>
            <person name="Tyler B.M."/>
            <person name="Meinhardt L.W."/>
            <person name="Bailey B.A."/>
        </authorList>
    </citation>
    <scope>NUCLEOTIDE SEQUENCE [LARGE SCALE GENOMIC DNA]</scope>
    <source>
        <strain evidence="4">zdho120</strain>
    </source>
</reference>
<comment type="caution">
    <text evidence="3">The sequence shown here is derived from an EMBL/GenBank/DDBJ whole genome shotgun (WGS) entry which is preliminary data.</text>
</comment>
<evidence type="ECO:0000259" key="2">
    <source>
        <dbReference type="Pfam" id="PF00724"/>
    </source>
</evidence>
<evidence type="ECO:0000313" key="4">
    <source>
        <dbReference type="Proteomes" id="UP000198211"/>
    </source>
</evidence>
<dbReference type="AlphaFoldDB" id="A0A225WSK8"/>
<evidence type="ECO:0000313" key="3">
    <source>
        <dbReference type="EMBL" id="OWZ20584.1"/>
    </source>
</evidence>
<dbReference type="SUPFAM" id="SSF51395">
    <property type="entry name" value="FMN-linked oxidoreductases"/>
    <property type="match status" value="1"/>
</dbReference>
<protein>
    <submittedName>
        <fullName evidence="3">12-oxophytodienoate reductase</fullName>
    </submittedName>
</protein>
<proteinExistence type="predicted"/>
<accession>A0A225WSK8</accession>
<dbReference type="PANTHER" id="PTHR22893:SF91">
    <property type="entry name" value="NADPH DEHYDROGENASE 2-RELATED"/>
    <property type="match status" value="1"/>
</dbReference>
<keyword evidence="1" id="KW-0812">Transmembrane</keyword>
<evidence type="ECO:0000256" key="1">
    <source>
        <dbReference type="SAM" id="Phobius"/>
    </source>
</evidence>
<organism evidence="3 4">
    <name type="scientific">Phytophthora megakarya</name>
    <dbReference type="NCBI Taxonomy" id="4795"/>
    <lineage>
        <taxon>Eukaryota</taxon>
        <taxon>Sar</taxon>
        <taxon>Stramenopiles</taxon>
        <taxon>Oomycota</taxon>
        <taxon>Peronosporomycetes</taxon>
        <taxon>Peronosporales</taxon>
        <taxon>Peronosporaceae</taxon>
        <taxon>Phytophthora</taxon>
    </lineage>
</organism>
<keyword evidence="4" id="KW-1185">Reference proteome</keyword>
<feature type="transmembrane region" description="Helical" evidence="1">
    <location>
        <begin position="180"/>
        <end position="201"/>
    </location>
</feature>
<dbReference type="GO" id="GO:0016491">
    <property type="term" value="F:oxidoreductase activity"/>
    <property type="evidence" value="ECO:0007669"/>
    <property type="project" value="InterPro"/>
</dbReference>
<keyword evidence="1" id="KW-1133">Transmembrane helix</keyword>
<feature type="transmembrane region" description="Helical" evidence="1">
    <location>
        <begin position="234"/>
        <end position="254"/>
    </location>
</feature>
<feature type="domain" description="NADH:flavin oxidoreductase/NADH oxidase N-terminal" evidence="2">
    <location>
        <begin position="3"/>
        <end position="180"/>
    </location>
</feature>
<dbReference type="Pfam" id="PF04749">
    <property type="entry name" value="PLAC8"/>
    <property type="match status" value="1"/>
</dbReference>
<dbReference type="OrthoDB" id="276546at2759"/>
<dbReference type="InterPro" id="IPR001155">
    <property type="entry name" value="OxRdtase_FMN_N"/>
</dbReference>
<dbReference type="STRING" id="4795.A0A225WSK8"/>